<dbReference type="GO" id="GO:0004190">
    <property type="term" value="F:aspartic-type endopeptidase activity"/>
    <property type="evidence" value="ECO:0007669"/>
    <property type="project" value="InterPro"/>
</dbReference>
<proteinExistence type="predicted"/>
<dbReference type="Pfam" id="PF01478">
    <property type="entry name" value="Peptidase_A24"/>
    <property type="match status" value="1"/>
</dbReference>
<keyword evidence="1" id="KW-1133">Transmembrane helix</keyword>
<keyword evidence="1" id="KW-0472">Membrane</keyword>
<evidence type="ECO:0000256" key="1">
    <source>
        <dbReference type="SAM" id="Phobius"/>
    </source>
</evidence>
<keyword evidence="1" id="KW-0812">Transmembrane</keyword>
<accession>A0A0F8YE47</accession>
<feature type="non-terminal residue" evidence="3">
    <location>
        <position position="52"/>
    </location>
</feature>
<dbReference type="Gene3D" id="1.20.120.1220">
    <property type="match status" value="1"/>
</dbReference>
<dbReference type="InterPro" id="IPR000045">
    <property type="entry name" value="Prepilin_IV_endopep_pep"/>
</dbReference>
<protein>
    <recommendedName>
        <fullName evidence="2">Prepilin type IV endopeptidase peptidase domain-containing protein</fullName>
    </recommendedName>
</protein>
<sequence>MNSMDLFFVAAVAAFTTTAAISDWRTRRLPNWLTVGALAAALLMHTVVNGLG</sequence>
<name>A0A0F8YE47_9ZZZZ</name>
<comment type="caution">
    <text evidence="3">The sequence shown here is derived from an EMBL/GenBank/DDBJ whole genome shotgun (WGS) entry which is preliminary data.</text>
</comment>
<dbReference type="AlphaFoldDB" id="A0A0F8YE47"/>
<gene>
    <name evidence="3" type="ORF">LCGC14_2908700</name>
</gene>
<dbReference type="EMBL" id="LAZR01057496">
    <property type="protein sequence ID" value="KKK71960.1"/>
    <property type="molecule type" value="Genomic_DNA"/>
</dbReference>
<dbReference type="GO" id="GO:0016020">
    <property type="term" value="C:membrane"/>
    <property type="evidence" value="ECO:0007669"/>
    <property type="project" value="InterPro"/>
</dbReference>
<evidence type="ECO:0000313" key="3">
    <source>
        <dbReference type="EMBL" id="KKK71960.1"/>
    </source>
</evidence>
<evidence type="ECO:0000259" key="2">
    <source>
        <dbReference type="Pfam" id="PF01478"/>
    </source>
</evidence>
<reference evidence="3" key="1">
    <citation type="journal article" date="2015" name="Nature">
        <title>Complex archaea that bridge the gap between prokaryotes and eukaryotes.</title>
        <authorList>
            <person name="Spang A."/>
            <person name="Saw J.H."/>
            <person name="Jorgensen S.L."/>
            <person name="Zaremba-Niedzwiedzka K."/>
            <person name="Martijn J."/>
            <person name="Lind A.E."/>
            <person name="van Eijk R."/>
            <person name="Schleper C."/>
            <person name="Guy L."/>
            <person name="Ettema T.J."/>
        </authorList>
    </citation>
    <scope>NUCLEOTIDE SEQUENCE</scope>
</reference>
<organism evidence="3">
    <name type="scientific">marine sediment metagenome</name>
    <dbReference type="NCBI Taxonomy" id="412755"/>
    <lineage>
        <taxon>unclassified sequences</taxon>
        <taxon>metagenomes</taxon>
        <taxon>ecological metagenomes</taxon>
    </lineage>
</organism>
<feature type="domain" description="Prepilin type IV endopeptidase peptidase" evidence="2">
    <location>
        <begin position="11"/>
        <end position="45"/>
    </location>
</feature>
<feature type="transmembrane region" description="Helical" evidence="1">
    <location>
        <begin position="32"/>
        <end position="51"/>
    </location>
</feature>